<dbReference type="InterPro" id="IPR004172">
    <property type="entry name" value="L27_dom"/>
</dbReference>
<evidence type="ECO:0000313" key="2">
    <source>
        <dbReference type="EnsemblMetazoa" id="ADIR001206-PA"/>
    </source>
</evidence>
<dbReference type="VEuPathDB" id="VectorBase:ADIR001206"/>
<accession>A0A182N0Q1</accession>
<dbReference type="SMART" id="SM00569">
    <property type="entry name" value="L27"/>
    <property type="match status" value="1"/>
</dbReference>
<keyword evidence="3" id="KW-1185">Reference proteome</keyword>
<dbReference type="STRING" id="7168.A0A182N0Q1"/>
<evidence type="ECO:0000313" key="3">
    <source>
        <dbReference type="Proteomes" id="UP000075884"/>
    </source>
</evidence>
<organism evidence="2 3">
    <name type="scientific">Anopheles dirus</name>
    <dbReference type="NCBI Taxonomy" id="7168"/>
    <lineage>
        <taxon>Eukaryota</taxon>
        <taxon>Metazoa</taxon>
        <taxon>Ecdysozoa</taxon>
        <taxon>Arthropoda</taxon>
        <taxon>Hexapoda</taxon>
        <taxon>Insecta</taxon>
        <taxon>Pterygota</taxon>
        <taxon>Neoptera</taxon>
        <taxon>Endopterygota</taxon>
        <taxon>Diptera</taxon>
        <taxon>Nematocera</taxon>
        <taxon>Culicoidea</taxon>
        <taxon>Culicidae</taxon>
        <taxon>Anophelinae</taxon>
        <taxon>Anopheles</taxon>
    </lineage>
</organism>
<dbReference type="Proteomes" id="UP000075884">
    <property type="component" value="Unassembled WGS sequence"/>
</dbReference>
<dbReference type="EnsemblMetazoa" id="ADIR001206-RA">
    <property type="protein sequence ID" value="ADIR001206-PA"/>
    <property type="gene ID" value="ADIR001206"/>
</dbReference>
<dbReference type="InterPro" id="IPR036892">
    <property type="entry name" value="L27_dom_sf"/>
</dbReference>
<dbReference type="Pfam" id="PF09058">
    <property type="entry name" value="L27_1"/>
    <property type="match status" value="1"/>
</dbReference>
<dbReference type="SUPFAM" id="SSF101288">
    <property type="entry name" value="L27 domain"/>
    <property type="match status" value="1"/>
</dbReference>
<name>A0A182N0Q1_9DIPT</name>
<feature type="domain" description="L27" evidence="1">
    <location>
        <begin position="26"/>
        <end position="86"/>
    </location>
</feature>
<dbReference type="PROSITE" id="PS51022">
    <property type="entry name" value="L27"/>
    <property type="match status" value="1"/>
</dbReference>
<dbReference type="Gene3D" id="1.10.287.470">
    <property type="entry name" value="Helix hairpin bin"/>
    <property type="match status" value="1"/>
</dbReference>
<protein>
    <submittedName>
        <fullName evidence="2">L27 domain-containing protein</fullName>
    </submittedName>
</protein>
<proteinExistence type="predicted"/>
<reference evidence="3" key="1">
    <citation type="submission" date="2013-03" db="EMBL/GenBank/DDBJ databases">
        <title>The Genome Sequence of Anopheles dirus WRAIR2.</title>
        <authorList>
            <consortium name="The Broad Institute Genomics Platform"/>
            <person name="Neafsey D.E."/>
            <person name="Walton C."/>
            <person name="Walker B."/>
            <person name="Young S.K."/>
            <person name="Zeng Q."/>
            <person name="Gargeya S."/>
            <person name="Fitzgerald M."/>
            <person name="Haas B."/>
            <person name="Abouelleil A."/>
            <person name="Allen A.W."/>
            <person name="Alvarado L."/>
            <person name="Arachchi H.M."/>
            <person name="Berlin A.M."/>
            <person name="Chapman S.B."/>
            <person name="Gainer-Dewar J."/>
            <person name="Goldberg J."/>
            <person name="Griggs A."/>
            <person name="Gujja S."/>
            <person name="Hansen M."/>
            <person name="Howarth C."/>
            <person name="Imamovic A."/>
            <person name="Ireland A."/>
            <person name="Larimer J."/>
            <person name="McCowan C."/>
            <person name="Murphy C."/>
            <person name="Pearson M."/>
            <person name="Poon T.W."/>
            <person name="Priest M."/>
            <person name="Roberts A."/>
            <person name="Saif S."/>
            <person name="Shea T."/>
            <person name="Sisk P."/>
            <person name="Sykes S."/>
            <person name="Wortman J."/>
            <person name="Nusbaum C."/>
            <person name="Birren B."/>
        </authorList>
    </citation>
    <scope>NUCLEOTIDE SEQUENCE [LARGE SCALE GENOMIC DNA]</scope>
    <source>
        <strain evidence="3">WRAIR2</strain>
    </source>
</reference>
<dbReference type="FunFam" id="1.10.287.470:FF:000001">
    <property type="entry name" value="Disks large 1 isoform X3"/>
    <property type="match status" value="1"/>
</dbReference>
<dbReference type="GO" id="GO:0030054">
    <property type="term" value="C:cell junction"/>
    <property type="evidence" value="ECO:0007669"/>
    <property type="project" value="UniProtKB-ARBA"/>
</dbReference>
<reference evidence="2" key="2">
    <citation type="submission" date="2020-05" db="UniProtKB">
        <authorList>
            <consortium name="EnsemblMetazoa"/>
        </authorList>
    </citation>
    <scope>IDENTIFICATION</scope>
    <source>
        <strain evidence="2">WRAIR2</strain>
    </source>
</reference>
<dbReference type="AlphaFoldDB" id="A0A182N0Q1"/>
<evidence type="ECO:0000259" key="1">
    <source>
        <dbReference type="PROSITE" id="PS51022"/>
    </source>
</evidence>
<sequence>MEATGTAPINSPLTKRSYRRPIAFISFAEAHRALELLEDYHSRLSTPQDRALRSAIERVIRIFKSRLFQALLDIQEFYELTLLDESKTVQQKTAETLLIASKWEQDNAIKANEVSTTGKADACTYGFLRRK</sequence>
<dbReference type="InterPro" id="IPR015143">
    <property type="entry name" value="L27_1"/>
</dbReference>